<evidence type="ECO:0000313" key="1">
    <source>
        <dbReference type="EnsemblPlants" id="TuG1812G0500004100.01.T01"/>
    </source>
</evidence>
<dbReference type="AlphaFoldDB" id="A0A8R7QIZ0"/>
<name>A0A8R7QIZ0_TRIUA</name>
<reference evidence="1" key="2">
    <citation type="submission" date="2018-03" db="EMBL/GenBank/DDBJ databases">
        <title>The Triticum urartu genome reveals the dynamic nature of wheat genome evolution.</title>
        <authorList>
            <person name="Ling H."/>
            <person name="Ma B."/>
            <person name="Shi X."/>
            <person name="Liu H."/>
            <person name="Dong L."/>
            <person name="Sun H."/>
            <person name="Cao Y."/>
            <person name="Gao Q."/>
            <person name="Zheng S."/>
            <person name="Li Y."/>
            <person name="Yu Y."/>
            <person name="Du H."/>
            <person name="Qi M."/>
            <person name="Li Y."/>
            <person name="Yu H."/>
            <person name="Cui Y."/>
            <person name="Wang N."/>
            <person name="Chen C."/>
            <person name="Wu H."/>
            <person name="Zhao Y."/>
            <person name="Zhang J."/>
            <person name="Li Y."/>
            <person name="Zhou W."/>
            <person name="Zhang B."/>
            <person name="Hu W."/>
            <person name="Eijk M."/>
            <person name="Tang J."/>
            <person name="Witsenboer H."/>
            <person name="Zhao S."/>
            <person name="Li Z."/>
            <person name="Zhang A."/>
            <person name="Wang D."/>
            <person name="Liang C."/>
        </authorList>
    </citation>
    <scope>NUCLEOTIDE SEQUENCE [LARGE SCALE GENOMIC DNA]</scope>
    <source>
        <strain evidence="1">cv. G1812</strain>
    </source>
</reference>
<sequence length="71" mass="7802">MGWCSTPPCPQNVPMDDILQINKFICVAALTMSRGIGVGKMKVLSGCCKHCEAGRWRRTHGPQFSSSSMQM</sequence>
<proteinExistence type="predicted"/>
<reference evidence="1" key="3">
    <citation type="submission" date="2022-06" db="UniProtKB">
        <authorList>
            <consortium name="EnsemblPlants"/>
        </authorList>
    </citation>
    <scope>IDENTIFICATION</scope>
</reference>
<evidence type="ECO:0000313" key="2">
    <source>
        <dbReference type="Proteomes" id="UP000015106"/>
    </source>
</evidence>
<accession>A0A8R7QIZ0</accession>
<protein>
    <submittedName>
        <fullName evidence="1">Uncharacterized protein</fullName>
    </submittedName>
</protein>
<dbReference type="EnsemblPlants" id="TuG1812G0500004100.01.T01">
    <property type="protein sequence ID" value="TuG1812G0500004100.01.T01"/>
    <property type="gene ID" value="TuG1812G0500004100.01"/>
</dbReference>
<reference evidence="2" key="1">
    <citation type="journal article" date="2013" name="Nature">
        <title>Draft genome of the wheat A-genome progenitor Triticum urartu.</title>
        <authorList>
            <person name="Ling H.Q."/>
            <person name="Zhao S."/>
            <person name="Liu D."/>
            <person name="Wang J."/>
            <person name="Sun H."/>
            <person name="Zhang C."/>
            <person name="Fan H."/>
            <person name="Li D."/>
            <person name="Dong L."/>
            <person name="Tao Y."/>
            <person name="Gao C."/>
            <person name="Wu H."/>
            <person name="Li Y."/>
            <person name="Cui Y."/>
            <person name="Guo X."/>
            <person name="Zheng S."/>
            <person name="Wang B."/>
            <person name="Yu K."/>
            <person name="Liang Q."/>
            <person name="Yang W."/>
            <person name="Lou X."/>
            <person name="Chen J."/>
            <person name="Feng M."/>
            <person name="Jian J."/>
            <person name="Zhang X."/>
            <person name="Luo G."/>
            <person name="Jiang Y."/>
            <person name="Liu J."/>
            <person name="Wang Z."/>
            <person name="Sha Y."/>
            <person name="Zhang B."/>
            <person name="Wu H."/>
            <person name="Tang D."/>
            <person name="Shen Q."/>
            <person name="Xue P."/>
            <person name="Zou S."/>
            <person name="Wang X."/>
            <person name="Liu X."/>
            <person name="Wang F."/>
            <person name="Yang Y."/>
            <person name="An X."/>
            <person name="Dong Z."/>
            <person name="Zhang K."/>
            <person name="Zhang X."/>
            <person name="Luo M.C."/>
            <person name="Dvorak J."/>
            <person name="Tong Y."/>
            <person name="Wang J."/>
            <person name="Yang H."/>
            <person name="Li Z."/>
            <person name="Wang D."/>
            <person name="Zhang A."/>
            <person name="Wang J."/>
        </authorList>
    </citation>
    <scope>NUCLEOTIDE SEQUENCE</scope>
    <source>
        <strain evidence="2">cv. G1812</strain>
    </source>
</reference>
<keyword evidence="2" id="KW-1185">Reference proteome</keyword>
<dbReference type="Gramene" id="TuG1812G0500004100.01.T01">
    <property type="protein sequence ID" value="TuG1812G0500004100.01.T01"/>
    <property type="gene ID" value="TuG1812G0500004100.01"/>
</dbReference>
<dbReference type="Proteomes" id="UP000015106">
    <property type="component" value="Chromosome 5"/>
</dbReference>
<organism evidence="1 2">
    <name type="scientific">Triticum urartu</name>
    <name type="common">Red wild einkorn</name>
    <name type="synonym">Crithodium urartu</name>
    <dbReference type="NCBI Taxonomy" id="4572"/>
    <lineage>
        <taxon>Eukaryota</taxon>
        <taxon>Viridiplantae</taxon>
        <taxon>Streptophyta</taxon>
        <taxon>Embryophyta</taxon>
        <taxon>Tracheophyta</taxon>
        <taxon>Spermatophyta</taxon>
        <taxon>Magnoliopsida</taxon>
        <taxon>Liliopsida</taxon>
        <taxon>Poales</taxon>
        <taxon>Poaceae</taxon>
        <taxon>BOP clade</taxon>
        <taxon>Pooideae</taxon>
        <taxon>Triticodae</taxon>
        <taxon>Triticeae</taxon>
        <taxon>Triticinae</taxon>
        <taxon>Triticum</taxon>
    </lineage>
</organism>